<keyword evidence="3" id="KW-0119">Carbohydrate metabolism</keyword>
<dbReference type="Gene3D" id="3.20.20.300">
    <property type="entry name" value="Glycoside hydrolase, family 3, N-terminal domain"/>
    <property type="match status" value="1"/>
</dbReference>
<dbReference type="Pfam" id="PF07691">
    <property type="entry name" value="PA14"/>
    <property type="match status" value="1"/>
</dbReference>
<evidence type="ECO:0000313" key="10">
    <source>
        <dbReference type="EMBL" id="GAC17684.1"/>
    </source>
</evidence>
<evidence type="ECO:0000256" key="2">
    <source>
        <dbReference type="ARBA" id="ARBA00022801"/>
    </source>
</evidence>
<dbReference type="Proteomes" id="UP000006327">
    <property type="component" value="Unassembled WGS sequence"/>
</dbReference>
<evidence type="ECO:0000259" key="9">
    <source>
        <dbReference type="PROSITE" id="PS51820"/>
    </source>
</evidence>
<dbReference type="Gene3D" id="3.40.50.1700">
    <property type="entry name" value="Glycoside hydrolase family 3 C-terminal domain"/>
    <property type="match status" value="1"/>
</dbReference>
<dbReference type="PANTHER" id="PTHR42715">
    <property type="entry name" value="BETA-GLUCOSIDASE"/>
    <property type="match status" value="1"/>
</dbReference>
<dbReference type="Pfam" id="PF00933">
    <property type="entry name" value="Glyco_hydro_3"/>
    <property type="match status" value="1"/>
</dbReference>
<dbReference type="GO" id="GO:0005975">
    <property type="term" value="P:carbohydrate metabolic process"/>
    <property type="evidence" value="ECO:0007669"/>
    <property type="project" value="InterPro"/>
</dbReference>
<evidence type="ECO:0000256" key="1">
    <source>
        <dbReference type="ARBA" id="ARBA00005336"/>
    </source>
</evidence>
<dbReference type="InterPro" id="IPR050288">
    <property type="entry name" value="Cellulose_deg_GH3"/>
</dbReference>
<dbReference type="PROSITE" id="PS00775">
    <property type="entry name" value="GLYCOSYL_HYDROL_F3"/>
    <property type="match status" value="1"/>
</dbReference>
<reference evidence="10 11" key="1">
    <citation type="journal article" date="2017" name="Antonie Van Leeuwenhoek">
        <title>Rhizobium rhizosphaerae sp. nov., a novel species isolated from rice rhizosphere.</title>
        <authorList>
            <person name="Zhao J.J."/>
            <person name="Zhang J."/>
            <person name="Zhang R.J."/>
            <person name="Zhang C.W."/>
            <person name="Yin H.Q."/>
            <person name="Zhang X.X."/>
        </authorList>
    </citation>
    <scope>NUCLEOTIDE SEQUENCE [LARGE SCALE GENOMIC DNA]</scope>
    <source>
        <strain evidence="10 11">BSs20135</strain>
    </source>
</reference>
<dbReference type="PANTHER" id="PTHR42715:SF10">
    <property type="entry name" value="BETA-GLUCOSIDASE"/>
    <property type="match status" value="1"/>
</dbReference>
<dbReference type="InterPro" id="IPR001764">
    <property type="entry name" value="Glyco_hydro_3_N"/>
</dbReference>
<evidence type="ECO:0000256" key="8">
    <source>
        <dbReference type="RuleBase" id="RU361161"/>
    </source>
</evidence>
<dbReference type="InterPro" id="IPR011658">
    <property type="entry name" value="PA14_dom"/>
</dbReference>
<dbReference type="InterPro" id="IPR013783">
    <property type="entry name" value="Ig-like_fold"/>
</dbReference>
<dbReference type="Gene3D" id="2.60.120.260">
    <property type="entry name" value="Galactose-binding domain-like"/>
    <property type="match status" value="1"/>
</dbReference>
<dbReference type="InterPro" id="IPR026891">
    <property type="entry name" value="Fn3-like"/>
</dbReference>
<dbReference type="Gene3D" id="2.60.40.10">
    <property type="entry name" value="Immunoglobulins"/>
    <property type="match status" value="1"/>
</dbReference>
<dbReference type="SMART" id="SM00758">
    <property type="entry name" value="PA14"/>
    <property type="match status" value="1"/>
</dbReference>
<gene>
    <name evidence="10" type="primary">bglI</name>
    <name evidence="10" type="ORF">GARC_0703</name>
</gene>
<dbReference type="InterPro" id="IPR036881">
    <property type="entry name" value="Glyco_hydro_3_C_sf"/>
</dbReference>
<dbReference type="PRINTS" id="PR00133">
    <property type="entry name" value="GLHYDRLASE3"/>
</dbReference>
<dbReference type="InterPro" id="IPR036962">
    <property type="entry name" value="Glyco_hydro_3_N_sf"/>
</dbReference>
<evidence type="ECO:0000256" key="5">
    <source>
        <dbReference type="ARBA" id="ARBA00031448"/>
    </source>
</evidence>
<evidence type="ECO:0000256" key="6">
    <source>
        <dbReference type="ARBA" id="ARBA00032194"/>
    </source>
</evidence>
<name>K6XAM7_9ALTE</name>
<organism evidence="10 11">
    <name type="scientific">Paraglaciecola arctica BSs20135</name>
    <dbReference type="NCBI Taxonomy" id="493475"/>
    <lineage>
        <taxon>Bacteria</taxon>
        <taxon>Pseudomonadati</taxon>
        <taxon>Pseudomonadota</taxon>
        <taxon>Gammaproteobacteria</taxon>
        <taxon>Alteromonadales</taxon>
        <taxon>Alteromonadaceae</taxon>
        <taxon>Paraglaciecola</taxon>
    </lineage>
</organism>
<dbReference type="SUPFAM" id="SSF51445">
    <property type="entry name" value="(Trans)glycosidases"/>
    <property type="match status" value="1"/>
</dbReference>
<evidence type="ECO:0000313" key="11">
    <source>
        <dbReference type="Proteomes" id="UP000006327"/>
    </source>
</evidence>
<protein>
    <recommendedName>
        <fullName evidence="7">Beta-D-glucoside glucohydrolase</fullName>
    </recommendedName>
    <alternativeName>
        <fullName evidence="5">Cellobiase</fullName>
    </alternativeName>
    <alternativeName>
        <fullName evidence="6">Gentiobiase</fullName>
    </alternativeName>
</protein>
<dbReference type="SUPFAM" id="SSF56988">
    <property type="entry name" value="Anthrax protective antigen"/>
    <property type="match status" value="1"/>
</dbReference>
<proteinExistence type="inferred from homology"/>
<dbReference type="EMBL" id="BAEO01000009">
    <property type="protein sequence ID" value="GAC17684.1"/>
    <property type="molecule type" value="Genomic_DNA"/>
</dbReference>
<sequence length="847" mass="92912">MCWLPLNTYAASKPEIDTVDPKIQARVNALLEKMTVAEKVALLSGADYWNTVAIKRLDIPSIQVTDGPNGVRSNNSEPTTLFPVGVAMASTWNPSLIQKAAAAMGRETRAMGAHVLLGPNVNIQRVPLAGRNFEAYSEDPYLSGEIGLGFVLGVQSENIGTSLKHFVANNQEHMRRTGSSNMDQRTLREIYMPAFEKIVKQAKPWTVMAAYNKVNGVFMTENKTLLQDVLRGEWGFDGLVVSDWGALHASASAIDAGLDLEMPGPAKHYGNKLLAAIEQGDVDLEKLNDSAKRLLTLIIKTGVMDTRTSATQAGANGEVNSLTHQRLSQQVAEEAITLLKNQKNLLPLNHKNITSIAVIGPNADAAIIQGSGSSQVVPFQQTTPLEGIQALVGDSLKISYAQGVDNEPEPATIDARLLSPDKQRTKQGLRLEYFGNQDFSGKPVFVSTDRSFSKLGFADEISNAARNRFSARWQGYFWPKVSGRYEFELVHLSSATLTIDGQEIINDSLEKQHTGFLDFLNIGARKAGIELKAGVAYPFKLDYVAGKTPVPLNLLRLASRSPAGEFSEAVKLAKESDVAVVFIGVSTTSESEGRDRSDLELFGKQNALLEAVLKVNKNTIVVLNNGAPLAMPWIDKANTVIEAWMPGQEGGHAIANVLFGHTNPSGKLPVSFPKRLQDNPSYLHYPGDQDANYGEGIFVGYRYYDKKEIEPLFPFGHGLSYTQFSYSDLTVSDPLFDKEELQVSINIKNTGAMAGKEVVQLYVQDNESKVVRPIKELKGFNKVSLGPDELKKITFTLTKRDLSYFDAHRQAWRADAGKFTVLVGSSSRDIRQQVSFQLPVDYSLEIN</sequence>
<dbReference type="GO" id="GO:0008422">
    <property type="term" value="F:beta-glucosidase activity"/>
    <property type="evidence" value="ECO:0007669"/>
    <property type="project" value="UniProtKB-ARBA"/>
</dbReference>
<comment type="caution">
    <text evidence="10">The sequence shown here is derived from an EMBL/GenBank/DDBJ whole genome shotgun (WGS) entry which is preliminary data.</text>
</comment>
<evidence type="ECO:0000256" key="4">
    <source>
        <dbReference type="ARBA" id="ARBA00023295"/>
    </source>
</evidence>
<dbReference type="Pfam" id="PF14310">
    <property type="entry name" value="Fn3-like"/>
    <property type="match status" value="1"/>
</dbReference>
<keyword evidence="11" id="KW-1185">Reference proteome</keyword>
<dbReference type="STRING" id="493475.GARC_0703"/>
<dbReference type="PROSITE" id="PS51820">
    <property type="entry name" value="PA14"/>
    <property type="match status" value="1"/>
</dbReference>
<keyword evidence="4 8" id="KW-0326">Glycosidase</keyword>
<dbReference type="InterPro" id="IPR017853">
    <property type="entry name" value="GH"/>
</dbReference>
<dbReference type="InterPro" id="IPR019800">
    <property type="entry name" value="Glyco_hydro_3_AS"/>
</dbReference>
<evidence type="ECO:0000256" key="3">
    <source>
        <dbReference type="ARBA" id="ARBA00023277"/>
    </source>
</evidence>
<feature type="domain" description="PA14" evidence="9">
    <location>
        <begin position="424"/>
        <end position="573"/>
    </location>
</feature>
<keyword evidence="2 8" id="KW-0378">Hydrolase</keyword>
<dbReference type="SUPFAM" id="SSF52279">
    <property type="entry name" value="Beta-D-glucan exohydrolase, C-terminal domain"/>
    <property type="match status" value="1"/>
</dbReference>
<dbReference type="SMART" id="SM01217">
    <property type="entry name" value="Fn3_like"/>
    <property type="match status" value="1"/>
</dbReference>
<dbReference type="FunFam" id="2.60.40.10:FF:000495">
    <property type="entry name" value="Periplasmic beta-glucosidase"/>
    <property type="match status" value="1"/>
</dbReference>
<dbReference type="AlphaFoldDB" id="K6XAM7"/>
<dbReference type="Pfam" id="PF01915">
    <property type="entry name" value="Glyco_hydro_3_C"/>
    <property type="match status" value="1"/>
</dbReference>
<comment type="similarity">
    <text evidence="1 8">Belongs to the glycosyl hydrolase 3 family.</text>
</comment>
<dbReference type="InterPro" id="IPR002772">
    <property type="entry name" value="Glyco_hydro_3_C"/>
</dbReference>
<dbReference type="InterPro" id="IPR037524">
    <property type="entry name" value="PA14/GLEYA"/>
</dbReference>
<evidence type="ECO:0000256" key="7">
    <source>
        <dbReference type="ARBA" id="ARBA00032594"/>
    </source>
</evidence>
<accession>K6XAM7</accession>
<dbReference type="eggNOG" id="COG1472">
    <property type="taxonomic scope" value="Bacteria"/>
</dbReference>